<organism evidence="2 3">
    <name type="scientific">Porcisia hertigi</name>
    <dbReference type="NCBI Taxonomy" id="2761500"/>
    <lineage>
        <taxon>Eukaryota</taxon>
        <taxon>Discoba</taxon>
        <taxon>Euglenozoa</taxon>
        <taxon>Kinetoplastea</taxon>
        <taxon>Metakinetoplastina</taxon>
        <taxon>Trypanosomatida</taxon>
        <taxon>Trypanosomatidae</taxon>
        <taxon>Leishmaniinae</taxon>
        <taxon>Porcisia</taxon>
    </lineage>
</organism>
<dbReference type="Proteomes" id="UP000674318">
    <property type="component" value="Unassembled WGS sequence"/>
</dbReference>
<dbReference type="RefSeq" id="XP_067752804.1">
    <property type="nucleotide sequence ID" value="XM_067896647.1"/>
</dbReference>
<evidence type="ECO:0000256" key="1">
    <source>
        <dbReference type="SAM" id="MobiDB-lite"/>
    </source>
</evidence>
<dbReference type="EMBL" id="JAFJZO010000036">
    <property type="protein sequence ID" value="KAG5490476.1"/>
    <property type="molecule type" value="Genomic_DNA"/>
</dbReference>
<evidence type="ECO:0000313" key="3">
    <source>
        <dbReference type="Proteomes" id="UP000674318"/>
    </source>
</evidence>
<comment type="caution">
    <text evidence="2">The sequence shown here is derived from an EMBL/GenBank/DDBJ whole genome shotgun (WGS) entry which is preliminary data.</text>
</comment>
<sequence>MLTSTEEVYSDYLKQRVVADGVDATIVHAALRQMGFDQTTIAVMMGEIHVYSSPFTTTSSASSSTFASISSVKRPSLESGLSVVSHPSDPSAMADAAQFQCVISVSDQCAGDAPRVAPATATDSAPVLFSVDYGIERNTGIVRDAYVSAPSTTATAVSFIPPAASTTEPAPAPSRTVVAGAMVGAAGGFGVDSPTGAALSSPTRVELSVSRADAKEVSEAALVAPQSSPTPSEDTRASAAWHEKLSAADRDILVQWMREYQMLTLSSALSQQVSCSGLDLLPSSTALLLTQGAPLDEFRGIPSAAPSRARDDDVTYDEVGVNLGDEIAAKSPARRSVSTAPVSGKAEDSESLVASSDGATPSNCSVFIRADAVYHPFREPLSKDGADVAEKAQGEGAHMFSEGRCGSAARPLCQSAYTAAPGRMRRSALKTKSSTLVPTCGMSVSRGATGCLRCNFDVAQCRHPYREAQDVRIVRVSHVAVMGNGEYDHCAIPLSCSRARELDRARQAQQTARAETMCGRCVPVMHPPIGTSVQPKAGLANGRQTSTLPDKAKTDRVRLAQYYLRQWERQERRSSTAARGAAWDARYALLSCAGRTG</sequence>
<dbReference type="GeneID" id="94286724"/>
<gene>
    <name evidence="2" type="ORF">JKF63_00596</name>
</gene>
<accession>A0A836KX80</accession>
<dbReference type="OrthoDB" id="266696at2759"/>
<proteinExistence type="predicted"/>
<keyword evidence="3" id="KW-1185">Reference proteome</keyword>
<protein>
    <submittedName>
        <fullName evidence="2">Uncharacterized protein</fullName>
    </submittedName>
</protein>
<dbReference type="KEGG" id="phet:94286724"/>
<feature type="region of interest" description="Disordered" evidence="1">
    <location>
        <begin position="330"/>
        <end position="356"/>
    </location>
</feature>
<evidence type="ECO:0000313" key="2">
    <source>
        <dbReference type="EMBL" id="KAG5490476.1"/>
    </source>
</evidence>
<reference evidence="2 3" key="1">
    <citation type="submission" date="2021-02" db="EMBL/GenBank/DDBJ databases">
        <title>Porcisia hertigi Genome sequencing and assembly.</title>
        <authorList>
            <person name="Almutairi H."/>
            <person name="Gatherer D."/>
        </authorList>
    </citation>
    <scope>NUCLEOTIDE SEQUENCE [LARGE SCALE GENOMIC DNA]</scope>
    <source>
        <strain evidence="2 3">C119</strain>
    </source>
</reference>
<dbReference type="AlphaFoldDB" id="A0A836KX80"/>
<name>A0A836KX80_9TRYP</name>